<feature type="repeat" description="PPR" evidence="2">
    <location>
        <begin position="178"/>
        <end position="212"/>
    </location>
</feature>
<evidence type="ECO:0000256" key="2">
    <source>
        <dbReference type="PROSITE-ProRule" id="PRU00708"/>
    </source>
</evidence>
<dbReference type="PANTHER" id="PTHR47926">
    <property type="entry name" value="PENTATRICOPEPTIDE REPEAT-CONTAINING PROTEIN"/>
    <property type="match status" value="1"/>
</dbReference>
<gene>
    <name evidence="3" type="ORF">KP509_10G050400</name>
</gene>
<dbReference type="OrthoDB" id="185373at2759"/>
<dbReference type="InterPro" id="IPR046848">
    <property type="entry name" value="E_motif"/>
</dbReference>
<reference evidence="3" key="1">
    <citation type="submission" date="2021-08" db="EMBL/GenBank/DDBJ databases">
        <title>WGS assembly of Ceratopteris richardii.</title>
        <authorList>
            <person name="Marchant D.B."/>
            <person name="Chen G."/>
            <person name="Jenkins J."/>
            <person name="Shu S."/>
            <person name="Leebens-Mack J."/>
            <person name="Grimwood J."/>
            <person name="Schmutz J."/>
            <person name="Soltis P."/>
            <person name="Soltis D."/>
            <person name="Chen Z.-H."/>
        </authorList>
    </citation>
    <scope>NUCLEOTIDE SEQUENCE</scope>
    <source>
        <strain evidence="3">Whitten #5841</strain>
        <tissue evidence="3">Leaf</tissue>
    </source>
</reference>
<feature type="repeat" description="PPR" evidence="2">
    <location>
        <begin position="77"/>
        <end position="111"/>
    </location>
</feature>
<keyword evidence="1" id="KW-0677">Repeat</keyword>
<protein>
    <recommendedName>
        <fullName evidence="5">Pentatricopeptide repeat-containing protein</fullName>
    </recommendedName>
</protein>
<evidence type="ECO:0000313" key="3">
    <source>
        <dbReference type="EMBL" id="KAH7427580.1"/>
    </source>
</evidence>
<dbReference type="Gene3D" id="1.25.40.10">
    <property type="entry name" value="Tetratricopeptide repeat domain"/>
    <property type="match status" value="7"/>
</dbReference>
<dbReference type="InterPro" id="IPR011990">
    <property type="entry name" value="TPR-like_helical_dom_sf"/>
</dbReference>
<dbReference type="PROSITE" id="PS51375">
    <property type="entry name" value="PPR"/>
    <property type="match status" value="6"/>
</dbReference>
<keyword evidence="4" id="KW-1185">Reference proteome</keyword>
<dbReference type="FunFam" id="1.25.40.10:FF:000381">
    <property type="entry name" value="Pentatricopeptide repeat-containing protein"/>
    <property type="match status" value="1"/>
</dbReference>
<dbReference type="AlphaFoldDB" id="A0A8T2TZ79"/>
<name>A0A8T2TZ79_CERRI</name>
<organism evidence="3 4">
    <name type="scientific">Ceratopteris richardii</name>
    <name type="common">Triangle waterfern</name>
    <dbReference type="NCBI Taxonomy" id="49495"/>
    <lineage>
        <taxon>Eukaryota</taxon>
        <taxon>Viridiplantae</taxon>
        <taxon>Streptophyta</taxon>
        <taxon>Embryophyta</taxon>
        <taxon>Tracheophyta</taxon>
        <taxon>Polypodiopsida</taxon>
        <taxon>Polypodiidae</taxon>
        <taxon>Polypodiales</taxon>
        <taxon>Pteridineae</taxon>
        <taxon>Pteridaceae</taxon>
        <taxon>Parkerioideae</taxon>
        <taxon>Ceratopteris</taxon>
    </lineage>
</organism>
<dbReference type="GO" id="GO:0009451">
    <property type="term" value="P:RNA modification"/>
    <property type="evidence" value="ECO:0007669"/>
    <property type="project" value="InterPro"/>
</dbReference>
<accession>A0A8T2TZ79</accession>
<comment type="caution">
    <text evidence="3">The sequence shown here is derived from an EMBL/GenBank/DDBJ whole genome shotgun (WGS) entry which is preliminary data.</text>
</comment>
<feature type="repeat" description="PPR" evidence="2">
    <location>
        <begin position="581"/>
        <end position="615"/>
    </location>
</feature>
<dbReference type="SUPFAM" id="SSF48452">
    <property type="entry name" value="TPR-like"/>
    <property type="match status" value="1"/>
</dbReference>
<proteinExistence type="predicted"/>
<dbReference type="Pfam" id="PF13041">
    <property type="entry name" value="PPR_2"/>
    <property type="match status" value="3"/>
</dbReference>
<sequence>MMNELSLSRALIHRYARLLHDCIKSTDFINGMLLHGILHEMGVDSSLFLGNTILYMYARCGWLQDARYVFGNLSENNLFSWTAMISAYAEHGEVEEAIFLYQRMRELCLMLDKYVFLSILKACVSSRCLVVGMWVHMHVIRDQLEADVFIANMLTDMYAKCWCIDDAQQVFSRLLKPDIISWNTIMTGYLYQGLYEKTLENYFQMQNAGIQPNNVTYMLALKACAGCTSLTNGRKIHVQIRGSCQDPDVTMLNTLMDMYAKGGNLESACSVFDEISRKDISTWNVMISAYVEKGLTIKAVSLFGFMTDNGFKPDEVTLSAILKSSEHWITIEYGHYIHYQLTKVGLEADATAIRALIEMYTKCGSHNDAQNLFERLCDKDLPTWNAMISGYSQRTDLAEKSFALIGQFFLEGNLPDKMLAISILKACLSESDYSKRKHILAMEIPFLFDLSVDNTVLELYVEHSCIEEAYQILTKMHLRDVASWNTLIIGSIQQGFGENAILFFCQMLEDQIKPNYITYSSVLKVCATLAALEWGREIHRLVNINASESSISVGSALVDMYAKCGIINDALLMFDRMEDRQLVAWTAMIGGFALQGLYRESVNLLLRMLDEGLEPDAVTFVAVLSSFSRAGLLQEGCYYFLVMSNMYGEVLKAEHVACMVDLLARAGHLHGANNFLQSMPIEADEVVWMVLLDSCRIHGDVEMARHACKWALIHEPACHQAYVVLSNIYALAGMWDEVSMIREKMKSVII</sequence>
<dbReference type="PANTHER" id="PTHR47926:SF533">
    <property type="entry name" value="DYW DOMAIN-CONTAINING PROTEIN"/>
    <property type="match status" value="1"/>
</dbReference>
<dbReference type="NCBIfam" id="TIGR00756">
    <property type="entry name" value="PPR"/>
    <property type="match status" value="5"/>
</dbReference>
<dbReference type="EMBL" id="CM035415">
    <property type="protein sequence ID" value="KAH7427580.1"/>
    <property type="molecule type" value="Genomic_DNA"/>
</dbReference>
<dbReference type="InterPro" id="IPR002885">
    <property type="entry name" value="PPR_rpt"/>
</dbReference>
<evidence type="ECO:0000256" key="1">
    <source>
        <dbReference type="ARBA" id="ARBA00022737"/>
    </source>
</evidence>
<evidence type="ECO:0008006" key="5">
    <source>
        <dbReference type="Google" id="ProtNLM"/>
    </source>
</evidence>
<dbReference type="Pfam" id="PF20431">
    <property type="entry name" value="E_motif"/>
    <property type="match status" value="1"/>
</dbReference>
<dbReference type="FunFam" id="1.25.40.10:FF:000227">
    <property type="entry name" value="Pentatricopeptide repeat-containing protein At3g13880"/>
    <property type="match status" value="1"/>
</dbReference>
<dbReference type="GO" id="GO:0048731">
    <property type="term" value="P:system development"/>
    <property type="evidence" value="ECO:0007669"/>
    <property type="project" value="UniProtKB-ARBA"/>
</dbReference>
<dbReference type="InterPro" id="IPR046960">
    <property type="entry name" value="PPR_At4g14850-like_plant"/>
</dbReference>
<feature type="repeat" description="PPR" evidence="2">
    <location>
        <begin position="248"/>
        <end position="278"/>
    </location>
</feature>
<evidence type="ECO:0000313" key="4">
    <source>
        <dbReference type="Proteomes" id="UP000825935"/>
    </source>
</evidence>
<dbReference type="Proteomes" id="UP000825935">
    <property type="component" value="Chromosome 10"/>
</dbReference>
<dbReference type="GO" id="GO:0003723">
    <property type="term" value="F:RNA binding"/>
    <property type="evidence" value="ECO:0007669"/>
    <property type="project" value="InterPro"/>
</dbReference>
<feature type="repeat" description="PPR" evidence="2">
    <location>
        <begin position="480"/>
        <end position="514"/>
    </location>
</feature>
<feature type="repeat" description="PPR" evidence="2">
    <location>
        <begin position="279"/>
        <end position="313"/>
    </location>
</feature>
<dbReference type="FunFam" id="1.25.40.10:FF:000158">
    <property type="entry name" value="pentatricopeptide repeat-containing protein At2g33680"/>
    <property type="match status" value="1"/>
</dbReference>
<dbReference type="Pfam" id="PF01535">
    <property type="entry name" value="PPR"/>
    <property type="match status" value="4"/>
</dbReference>